<dbReference type="SUPFAM" id="SSF52091">
    <property type="entry name" value="SpoIIaa-like"/>
    <property type="match status" value="1"/>
</dbReference>
<dbReference type="CDD" id="cd07041">
    <property type="entry name" value="STAS_RsbR_RsbS_like"/>
    <property type="match status" value="1"/>
</dbReference>
<dbReference type="RefSeq" id="WP_091331666.1">
    <property type="nucleotide sequence ID" value="NZ_FNOW01000002.1"/>
</dbReference>
<dbReference type="Proteomes" id="UP000198672">
    <property type="component" value="Unassembled WGS sequence"/>
</dbReference>
<reference evidence="3" key="1">
    <citation type="submission" date="2016-10" db="EMBL/GenBank/DDBJ databases">
        <authorList>
            <person name="Varghese N."/>
            <person name="Submissions S."/>
        </authorList>
    </citation>
    <scope>NUCLEOTIDE SEQUENCE [LARGE SCALE GENOMIC DNA]</scope>
    <source>
        <strain evidence="3">DSM 173</strain>
    </source>
</reference>
<feature type="domain" description="STAS" evidence="1">
    <location>
        <begin position="1"/>
        <end position="93"/>
    </location>
</feature>
<dbReference type="PROSITE" id="PS50801">
    <property type="entry name" value="STAS"/>
    <property type="match status" value="1"/>
</dbReference>
<dbReference type="Gene3D" id="3.30.750.24">
    <property type="entry name" value="STAS domain"/>
    <property type="match status" value="1"/>
</dbReference>
<dbReference type="EMBL" id="FNOW01000002">
    <property type="protein sequence ID" value="SDX38734.1"/>
    <property type="molecule type" value="Genomic_DNA"/>
</dbReference>
<accession>A0A1H3BBD2</accession>
<evidence type="ECO:0000259" key="1">
    <source>
        <dbReference type="PROSITE" id="PS50801"/>
    </source>
</evidence>
<evidence type="ECO:0000313" key="3">
    <source>
        <dbReference type="Proteomes" id="UP000198672"/>
    </source>
</evidence>
<dbReference type="Pfam" id="PF01740">
    <property type="entry name" value="STAS"/>
    <property type="match status" value="1"/>
</dbReference>
<gene>
    <name evidence="2" type="ORF">SAMN05421644_10291</name>
</gene>
<dbReference type="OrthoDB" id="9797171at2"/>
<name>A0A1H3BBD2_ALLWA</name>
<dbReference type="InterPro" id="IPR051932">
    <property type="entry name" value="Bact_StressResp_Reg"/>
</dbReference>
<dbReference type="PANTHER" id="PTHR33745:SF1">
    <property type="entry name" value="RSBT ANTAGONIST PROTEIN RSBS"/>
    <property type="match status" value="1"/>
</dbReference>
<keyword evidence="3" id="KW-1185">Reference proteome</keyword>
<dbReference type="PANTHER" id="PTHR33745">
    <property type="entry name" value="RSBT ANTAGONIST PROTEIN RSBS-RELATED"/>
    <property type="match status" value="1"/>
</dbReference>
<dbReference type="AlphaFoldDB" id="A0A1H3BBD2"/>
<sequence length="130" mass="14357">MRIPILELERIVLVSIQVDLTDNDAMQFQSDLVERVAKIEALGVAIDITALDVVDSYMARVINDTANMVRLLGAEVVICGIQPFVALTLIEMGRGLLGADCAFNLAQALEILKRRIAKRGDTRFIEDEDV</sequence>
<organism evidence="2 3">
    <name type="scientific">Allochromatium warmingii</name>
    <name type="common">Chromatium warmingii</name>
    <dbReference type="NCBI Taxonomy" id="61595"/>
    <lineage>
        <taxon>Bacteria</taxon>
        <taxon>Pseudomonadati</taxon>
        <taxon>Pseudomonadota</taxon>
        <taxon>Gammaproteobacteria</taxon>
        <taxon>Chromatiales</taxon>
        <taxon>Chromatiaceae</taxon>
        <taxon>Allochromatium</taxon>
    </lineage>
</organism>
<evidence type="ECO:0000313" key="2">
    <source>
        <dbReference type="EMBL" id="SDX38734.1"/>
    </source>
</evidence>
<dbReference type="STRING" id="61595.SAMN05421644_10291"/>
<proteinExistence type="predicted"/>
<protein>
    <submittedName>
        <fullName evidence="2">RsbT antagonist protein RsbS</fullName>
    </submittedName>
</protein>
<dbReference type="InterPro" id="IPR036513">
    <property type="entry name" value="STAS_dom_sf"/>
</dbReference>
<dbReference type="InterPro" id="IPR002645">
    <property type="entry name" value="STAS_dom"/>
</dbReference>